<dbReference type="PANTHER" id="PTHR42858:SF1">
    <property type="entry name" value="LD15494P"/>
    <property type="match status" value="1"/>
</dbReference>
<dbReference type="GO" id="GO:0047536">
    <property type="term" value="F:2-aminoadipate transaminase activity"/>
    <property type="evidence" value="ECO:0007669"/>
    <property type="project" value="TreeGrafter"/>
</dbReference>
<keyword evidence="2" id="KW-1185">Reference proteome</keyword>
<gene>
    <name evidence="1" type="ORF">BDU57DRAFT_519514</name>
</gene>
<accession>A0A6A5QGF5</accession>
<evidence type="ECO:0000313" key="2">
    <source>
        <dbReference type="Proteomes" id="UP000800096"/>
    </source>
</evidence>
<sequence length="125" mass="13766">MVEVINRELIPLGVRLPQTDRDVVGGYFIWLTLPESVQGAVLAQRANDEENVVVAQGDIFEVPGDTEHLGTAFGNDIRICFAWEDEDMLAEGISRLATVISKMQDGTCEQVARPGTTEASAKKFW</sequence>
<dbReference type="SUPFAM" id="SSF53383">
    <property type="entry name" value="PLP-dependent transferases"/>
    <property type="match status" value="1"/>
</dbReference>
<dbReference type="Proteomes" id="UP000800096">
    <property type="component" value="Unassembled WGS sequence"/>
</dbReference>
<dbReference type="EMBL" id="ML979137">
    <property type="protein sequence ID" value="KAF1914489.1"/>
    <property type="molecule type" value="Genomic_DNA"/>
</dbReference>
<evidence type="ECO:0008006" key="3">
    <source>
        <dbReference type="Google" id="ProtNLM"/>
    </source>
</evidence>
<dbReference type="AlphaFoldDB" id="A0A6A5QGF5"/>
<organism evidence="1 2">
    <name type="scientific">Ampelomyces quisqualis</name>
    <name type="common">Powdery mildew agent</name>
    <dbReference type="NCBI Taxonomy" id="50730"/>
    <lineage>
        <taxon>Eukaryota</taxon>
        <taxon>Fungi</taxon>
        <taxon>Dikarya</taxon>
        <taxon>Ascomycota</taxon>
        <taxon>Pezizomycotina</taxon>
        <taxon>Dothideomycetes</taxon>
        <taxon>Pleosporomycetidae</taxon>
        <taxon>Pleosporales</taxon>
        <taxon>Pleosporineae</taxon>
        <taxon>Phaeosphaeriaceae</taxon>
        <taxon>Ampelomyces</taxon>
    </lineage>
</organism>
<dbReference type="Gene3D" id="3.90.1150.10">
    <property type="entry name" value="Aspartate Aminotransferase, domain 1"/>
    <property type="match status" value="1"/>
</dbReference>
<dbReference type="InterPro" id="IPR015424">
    <property type="entry name" value="PyrdxlP-dep_Trfase"/>
</dbReference>
<protein>
    <recommendedName>
        <fullName evidence="3">Pyridoxal phosphate-dependent transferase</fullName>
    </recommendedName>
</protein>
<evidence type="ECO:0000313" key="1">
    <source>
        <dbReference type="EMBL" id="KAF1914489.1"/>
    </source>
</evidence>
<name>A0A6A5QGF5_AMPQU</name>
<dbReference type="OrthoDB" id="7042322at2759"/>
<dbReference type="InterPro" id="IPR015422">
    <property type="entry name" value="PyrdxlP-dep_Trfase_small"/>
</dbReference>
<dbReference type="PANTHER" id="PTHR42858">
    <property type="entry name" value="AMINOTRANSFERASE"/>
    <property type="match status" value="1"/>
</dbReference>
<proteinExistence type="predicted"/>
<reference evidence="1" key="1">
    <citation type="journal article" date="2020" name="Stud. Mycol.">
        <title>101 Dothideomycetes genomes: a test case for predicting lifestyles and emergence of pathogens.</title>
        <authorList>
            <person name="Haridas S."/>
            <person name="Albert R."/>
            <person name="Binder M."/>
            <person name="Bloem J."/>
            <person name="Labutti K."/>
            <person name="Salamov A."/>
            <person name="Andreopoulos B."/>
            <person name="Baker S."/>
            <person name="Barry K."/>
            <person name="Bills G."/>
            <person name="Bluhm B."/>
            <person name="Cannon C."/>
            <person name="Castanera R."/>
            <person name="Culley D."/>
            <person name="Daum C."/>
            <person name="Ezra D."/>
            <person name="Gonzalez J."/>
            <person name="Henrissat B."/>
            <person name="Kuo A."/>
            <person name="Liang C."/>
            <person name="Lipzen A."/>
            <person name="Lutzoni F."/>
            <person name="Magnuson J."/>
            <person name="Mondo S."/>
            <person name="Nolan M."/>
            <person name="Ohm R."/>
            <person name="Pangilinan J."/>
            <person name="Park H.-J."/>
            <person name="Ramirez L."/>
            <person name="Alfaro M."/>
            <person name="Sun H."/>
            <person name="Tritt A."/>
            <person name="Yoshinaga Y."/>
            <person name="Zwiers L.-H."/>
            <person name="Turgeon B."/>
            <person name="Goodwin S."/>
            <person name="Spatafora J."/>
            <person name="Crous P."/>
            <person name="Grigoriev I."/>
        </authorList>
    </citation>
    <scope>NUCLEOTIDE SEQUENCE</scope>
    <source>
        <strain evidence="1">HMLAC05119</strain>
    </source>
</reference>